<gene>
    <name evidence="2 3 4" type="primary">LOC108073747</name>
</gene>
<name>A0A6P4IB59_DROKI</name>
<sequence length="194" mass="21618">METITKRGLALRQGTAFEDDLDIDGILADHAEAEQVEPAADEPVRAEQEEILEAEILQILNEGATLLEEPPAREEPVHSDQDEAELEAEILQILNEGATLLQEPAQEAEDQGACSASAALPFLQEEPTRRRARYICSICLEQCKTSVGLFNHQKQCNKSEYKYVCGCGRLTKTNQQMSGHKRFCIRAHRVRGSL</sequence>
<evidence type="ECO:0000313" key="4">
    <source>
        <dbReference type="RefSeq" id="XP_070143388.1"/>
    </source>
</evidence>
<keyword evidence="1" id="KW-1185">Reference proteome</keyword>
<dbReference type="GeneID" id="108073747"/>
<proteinExistence type="predicted"/>
<dbReference type="Proteomes" id="UP001652661">
    <property type="component" value="Chromosome 3R"/>
</dbReference>
<dbReference type="RefSeq" id="XP_070143388.1">
    <property type="nucleotide sequence ID" value="XM_070287287.1"/>
</dbReference>
<protein>
    <submittedName>
        <fullName evidence="2 3">Uncharacterized protein LOC108073747</fullName>
    </submittedName>
</protein>
<dbReference type="RefSeq" id="XP_017021004.1">
    <property type="nucleotide sequence ID" value="XM_017165515.1"/>
</dbReference>
<organism evidence="1 3">
    <name type="scientific">Drosophila kikkawai</name>
    <name type="common">Fruit fly</name>
    <dbReference type="NCBI Taxonomy" id="30033"/>
    <lineage>
        <taxon>Eukaryota</taxon>
        <taxon>Metazoa</taxon>
        <taxon>Ecdysozoa</taxon>
        <taxon>Arthropoda</taxon>
        <taxon>Hexapoda</taxon>
        <taxon>Insecta</taxon>
        <taxon>Pterygota</taxon>
        <taxon>Neoptera</taxon>
        <taxon>Endopterygota</taxon>
        <taxon>Diptera</taxon>
        <taxon>Brachycera</taxon>
        <taxon>Muscomorpha</taxon>
        <taxon>Ephydroidea</taxon>
        <taxon>Drosophilidae</taxon>
        <taxon>Drosophila</taxon>
        <taxon>Sophophora</taxon>
    </lineage>
</organism>
<evidence type="ECO:0000313" key="2">
    <source>
        <dbReference type="RefSeq" id="XP_017021003.1"/>
    </source>
</evidence>
<dbReference type="AlphaFoldDB" id="A0A6P4IB59"/>
<accession>A0A6P4IB59</accession>
<evidence type="ECO:0000313" key="3">
    <source>
        <dbReference type="RefSeq" id="XP_017021004.1"/>
    </source>
</evidence>
<dbReference type="RefSeq" id="XP_017021003.1">
    <property type="nucleotide sequence ID" value="XM_017165514.1"/>
</dbReference>
<evidence type="ECO:0000313" key="1">
    <source>
        <dbReference type="Proteomes" id="UP001652661"/>
    </source>
</evidence>
<reference evidence="2 3" key="1">
    <citation type="submission" date="2025-04" db="UniProtKB">
        <authorList>
            <consortium name="RefSeq"/>
        </authorList>
    </citation>
    <scope>IDENTIFICATION</scope>
    <source>
        <strain evidence="4">14028-0561.14</strain>
        <tissue evidence="4">Whole fly</tissue>
    </source>
</reference>